<sequence>MPRSTYHSRRAKKSRASFTISSFTPLSNTTLARGRFPRGVPRGTQSKFLTEYTTVFPSFDRSASVRASVKTSSKIWRCTYNVVNSKVSCGSPVFVFAVDCFSLLTAIYAYLYLTMWRPYPGWRKKLACVGPLGVVLVVVVTDSLLMRVRRLARKEVCGRGSDSQASIQGYAGSCLLISTLTSKRLRIRLAEVRAPRRATASTAPSEARPKPPAKTGFSRSPLMFRRGPAADDTGSDIAIRRGWVRSCI</sequence>
<evidence type="ECO:0000313" key="4">
    <source>
        <dbReference type="Proteomes" id="UP001305414"/>
    </source>
</evidence>
<keyword evidence="2" id="KW-0472">Membrane</keyword>
<keyword evidence="2" id="KW-1133">Transmembrane helix</keyword>
<dbReference type="AlphaFoldDB" id="A0AAN7Z799"/>
<reference evidence="3 4" key="1">
    <citation type="submission" date="2023-10" db="EMBL/GenBank/DDBJ databases">
        <title>Draft genome sequence of Xylaria bambusicola isolate GMP-LS, the root and basal stem rot pathogen of sugarcane in Indonesia.</title>
        <authorList>
            <person name="Selvaraj P."/>
            <person name="Muralishankar V."/>
            <person name="Muruganantham S."/>
            <person name="Sp S."/>
            <person name="Haryani S."/>
            <person name="Lau K.J.X."/>
            <person name="Naqvi N.I."/>
        </authorList>
    </citation>
    <scope>NUCLEOTIDE SEQUENCE [LARGE SCALE GENOMIC DNA]</scope>
    <source>
        <strain evidence="3">GMP-LS</strain>
    </source>
</reference>
<evidence type="ECO:0000313" key="3">
    <source>
        <dbReference type="EMBL" id="KAK5633017.1"/>
    </source>
</evidence>
<evidence type="ECO:0000256" key="2">
    <source>
        <dbReference type="SAM" id="Phobius"/>
    </source>
</evidence>
<organism evidence="3 4">
    <name type="scientific">Xylaria bambusicola</name>
    <dbReference type="NCBI Taxonomy" id="326684"/>
    <lineage>
        <taxon>Eukaryota</taxon>
        <taxon>Fungi</taxon>
        <taxon>Dikarya</taxon>
        <taxon>Ascomycota</taxon>
        <taxon>Pezizomycotina</taxon>
        <taxon>Sordariomycetes</taxon>
        <taxon>Xylariomycetidae</taxon>
        <taxon>Xylariales</taxon>
        <taxon>Xylariaceae</taxon>
        <taxon>Xylaria</taxon>
    </lineage>
</organism>
<keyword evidence="2" id="KW-0812">Transmembrane</keyword>
<accession>A0AAN7Z799</accession>
<feature type="region of interest" description="Disordered" evidence="1">
    <location>
        <begin position="196"/>
        <end position="229"/>
    </location>
</feature>
<protein>
    <submittedName>
        <fullName evidence="3">Uncharacterized protein</fullName>
    </submittedName>
</protein>
<evidence type="ECO:0000256" key="1">
    <source>
        <dbReference type="SAM" id="MobiDB-lite"/>
    </source>
</evidence>
<name>A0AAN7Z799_9PEZI</name>
<comment type="caution">
    <text evidence="3">The sequence shown here is derived from an EMBL/GenBank/DDBJ whole genome shotgun (WGS) entry which is preliminary data.</text>
</comment>
<dbReference type="EMBL" id="JAWHQM010000029">
    <property type="protein sequence ID" value="KAK5633017.1"/>
    <property type="molecule type" value="Genomic_DNA"/>
</dbReference>
<gene>
    <name evidence="3" type="ORF">RRF57_008731</name>
</gene>
<feature type="transmembrane region" description="Helical" evidence="2">
    <location>
        <begin position="125"/>
        <end position="145"/>
    </location>
</feature>
<dbReference type="Proteomes" id="UP001305414">
    <property type="component" value="Unassembled WGS sequence"/>
</dbReference>
<proteinExistence type="predicted"/>
<feature type="transmembrane region" description="Helical" evidence="2">
    <location>
        <begin position="93"/>
        <end position="113"/>
    </location>
</feature>
<keyword evidence="4" id="KW-1185">Reference proteome</keyword>